<evidence type="ECO:0008006" key="4">
    <source>
        <dbReference type="Google" id="ProtNLM"/>
    </source>
</evidence>
<feature type="compositionally biased region" description="Acidic residues" evidence="1">
    <location>
        <begin position="77"/>
        <end position="90"/>
    </location>
</feature>
<dbReference type="Pfam" id="PF11748">
    <property type="entry name" value="DUF3306"/>
    <property type="match status" value="1"/>
</dbReference>
<reference evidence="2" key="1">
    <citation type="submission" date="2022-03" db="EMBL/GenBank/DDBJ databases">
        <title>Genomic Encyclopedia of Type Strains, Phase III (KMG-III): the genomes of soil and plant-associated and newly described type strains.</title>
        <authorList>
            <person name="Whitman W."/>
        </authorList>
    </citation>
    <scope>NUCLEOTIDE SEQUENCE</scope>
    <source>
        <strain evidence="2">ANL 6-2</strain>
    </source>
</reference>
<organism evidence="2 3">
    <name type="scientific">Natronocella acetinitrilica</name>
    <dbReference type="NCBI Taxonomy" id="414046"/>
    <lineage>
        <taxon>Bacteria</taxon>
        <taxon>Pseudomonadati</taxon>
        <taxon>Pseudomonadota</taxon>
        <taxon>Gammaproteobacteria</taxon>
        <taxon>Chromatiales</taxon>
        <taxon>Ectothiorhodospiraceae</taxon>
        <taxon>Natronocella</taxon>
    </lineage>
</organism>
<dbReference type="Proteomes" id="UP001205843">
    <property type="component" value="Unassembled WGS sequence"/>
</dbReference>
<dbReference type="EMBL" id="JALJXV010000002">
    <property type="protein sequence ID" value="MCP1673612.1"/>
    <property type="molecule type" value="Genomic_DNA"/>
</dbReference>
<gene>
    <name evidence="2" type="ORF">J2T57_000711</name>
</gene>
<evidence type="ECO:0000256" key="1">
    <source>
        <dbReference type="SAM" id="MobiDB-lite"/>
    </source>
</evidence>
<feature type="compositionally biased region" description="Basic and acidic residues" evidence="1">
    <location>
        <begin position="207"/>
        <end position="216"/>
    </location>
</feature>
<dbReference type="AlphaFoldDB" id="A0AAE3KEZ9"/>
<proteinExistence type="predicted"/>
<feature type="region of interest" description="Disordered" evidence="1">
    <location>
        <begin position="37"/>
        <end position="90"/>
    </location>
</feature>
<sequence length="216" mass="24239">MSTEKDGFKWRADAVPTATAVEEPDFFSRWSRRKQALGKGERLEEEPAAESVDTDAVAGPEEPEVKVDPRTGKPYDELTDEDMPEVESLDQDSDVSMFMAKNISPALRMKALARVFHSAKFNKVCLCAEYADDYTNFTPMGDIVPHDLKSAIAREATKLRDRLREKGLEMSEEDAQARIAAESRGEKLPDIEELAEKTTSQELEQAEAERPDRLQG</sequence>
<dbReference type="InterPro" id="IPR021735">
    <property type="entry name" value="DUF3306"/>
</dbReference>
<accession>A0AAE3KEZ9</accession>
<feature type="compositionally biased region" description="Basic and acidic residues" evidence="1">
    <location>
        <begin position="63"/>
        <end position="76"/>
    </location>
</feature>
<feature type="compositionally biased region" description="Basic and acidic residues" evidence="1">
    <location>
        <begin position="181"/>
        <end position="196"/>
    </location>
</feature>
<evidence type="ECO:0000313" key="3">
    <source>
        <dbReference type="Proteomes" id="UP001205843"/>
    </source>
</evidence>
<dbReference type="RefSeq" id="WP_253474326.1">
    <property type="nucleotide sequence ID" value="NZ_JALJXV010000002.1"/>
</dbReference>
<name>A0AAE3KEZ9_9GAMM</name>
<comment type="caution">
    <text evidence="2">The sequence shown here is derived from an EMBL/GenBank/DDBJ whole genome shotgun (WGS) entry which is preliminary data.</text>
</comment>
<feature type="region of interest" description="Disordered" evidence="1">
    <location>
        <begin position="164"/>
        <end position="216"/>
    </location>
</feature>
<keyword evidence="3" id="KW-1185">Reference proteome</keyword>
<evidence type="ECO:0000313" key="2">
    <source>
        <dbReference type="EMBL" id="MCP1673612.1"/>
    </source>
</evidence>
<protein>
    <recommendedName>
        <fullName evidence="4">DUF3306 domain-containing protein</fullName>
    </recommendedName>
</protein>